<evidence type="ECO:0000256" key="1">
    <source>
        <dbReference type="SAM" id="Phobius"/>
    </source>
</evidence>
<dbReference type="PANTHER" id="PTHR35268:SF1">
    <property type="entry name" value="UBIQUINOL-CYTOCHROME-C REDUCTASE COMPLEX ASSEMBLY FACTOR 4"/>
    <property type="match status" value="1"/>
</dbReference>
<keyword evidence="1" id="KW-0472">Membrane</keyword>
<reference evidence="2" key="1">
    <citation type="submission" date="2021-12" db="EMBL/GenBank/DDBJ databases">
        <authorList>
            <person name="King R."/>
        </authorList>
    </citation>
    <scope>NUCLEOTIDE SEQUENCE</scope>
</reference>
<protein>
    <submittedName>
        <fullName evidence="2">Uncharacterized protein</fullName>
    </submittedName>
</protein>
<dbReference type="PANTHER" id="PTHR35268">
    <property type="entry name" value="PROTEIN CCSMST1"/>
    <property type="match status" value="1"/>
</dbReference>
<dbReference type="Pfam" id="PF15013">
    <property type="entry name" value="CCSMST1"/>
    <property type="match status" value="1"/>
</dbReference>
<accession>A0A9P0C9T3</accession>
<evidence type="ECO:0000313" key="3">
    <source>
        <dbReference type="Proteomes" id="UP001153714"/>
    </source>
</evidence>
<dbReference type="AlphaFoldDB" id="A0A9P0C9T3"/>
<keyword evidence="3" id="KW-1185">Reference proteome</keyword>
<organism evidence="2 3">
    <name type="scientific">Diatraea saccharalis</name>
    <name type="common">sugarcane borer</name>
    <dbReference type="NCBI Taxonomy" id="40085"/>
    <lineage>
        <taxon>Eukaryota</taxon>
        <taxon>Metazoa</taxon>
        <taxon>Ecdysozoa</taxon>
        <taxon>Arthropoda</taxon>
        <taxon>Hexapoda</taxon>
        <taxon>Insecta</taxon>
        <taxon>Pterygota</taxon>
        <taxon>Neoptera</taxon>
        <taxon>Endopterygota</taxon>
        <taxon>Lepidoptera</taxon>
        <taxon>Glossata</taxon>
        <taxon>Ditrysia</taxon>
        <taxon>Pyraloidea</taxon>
        <taxon>Crambidae</taxon>
        <taxon>Crambinae</taxon>
        <taxon>Diatraea</taxon>
    </lineage>
</organism>
<keyword evidence="1" id="KW-0812">Transmembrane</keyword>
<dbReference type="EMBL" id="OU893346">
    <property type="protein sequence ID" value="CAH0751071.1"/>
    <property type="molecule type" value="Genomic_DNA"/>
</dbReference>
<evidence type="ECO:0000313" key="2">
    <source>
        <dbReference type="EMBL" id="CAH0751071.1"/>
    </source>
</evidence>
<sequence length="137" mass="16257">MNRNTMVLSTLYRISRRNRWFSSKLEESENEPIKFSSSPAARKTVIPVIRKPTPNDMPWYQPYSVVASVAVFLIYFCVFREENDIDSEFDKTLYERIRGLEKEQLIQSYKFNKEHGRSVEAIEQRLKDLEVEEKLVS</sequence>
<name>A0A9P0C9T3_9NEOP</name>
<dbReference type="OrthoDB" id="5783753at2759"/>
<dbReference type="InterPro" id="IPR029160">
    <property type="entry name" value="UQCC4"/>
</dbReference>
<proteinExistence type="predicted"/>
<gene>
    <name evidence="2" type="ORF">DIATSA_LOCUS4325</name>
</gene>
<keyword evidence="1" id="KW-1133">Transmembrane helix</keyword>
<reference evidence="2" key="2">
    <citation type="submission" date="2022-10" db="EMBL/GenBank/DDBJ databases">
        <authorList>
            <consortium name="ENA_rothamsted_submissions"/>
            <consortium name="culmorum"/>
            <person name="King R."/>
        </authorList>
    </citation>
    <scope>NUCLEOTIDE SEQUENCE</scope>
</reference>
<feature type="transmembrane region" description="Helical" evidence="1">
    <location>
        <begin position="60"/>
        <end position="79"/>
    </location>
</feature>
<dbReference type="Proteomes" id="UP001153714">
    <property type="component" value="Chromosome 15"/>
</dbReference>